<comment type="subcellular location">
    <subcellularLocation>
        <location evidence="1">Cell junction</location>
        <location evidence="1">Tight junction</location>
    </subcellularLocation>
    <subcellularLocation>
        <location evidence="2">Cell membrane</location>
        <topology evidence="2">Multi-pass membrane protein</topology>
    </subcellularLocation>
</comment>
<keyword evidence="6 11" id="KW-0812">Transmembrane</keyword>
<gene>
    <name evidence="13 15" type="primary">cldn10e</name>
</gene>
<evidence type="ECO:0000256" key="8">
    <source>
        <dbReference type="ARBA" id="ARBA00022989"/>
    </source>
</evidence>
<dbReference type="AlphaFoldDB" id="A0A8C1P8W5"/>
<dbReference type="KEGG" id="ccar:109055445"/>
<dbReference type="GeneID" id="109055445"/>
<keyword evidence="5" id="KW-1003">Cell membrane</keyword>
<dbReference type="PRINTS" id="PR01077">
    <property type="entry name" value="CLAUDIN"/>
</dbReference>
<keyword evidence="7" id="KW-0965">Cell junction</keyword>
<feature type="compositionally biased region" description="Low complexity" evidence="10">
    <location>
        <begin position="301"/>
        <end position="310"/>
    </location>
</feature>
<evidence type="ECO:0000256" key="11">
    <source>
        <dbReference type="SAM" id="Phobius"/>
    </source>
</evidence>
<keyword evidence="9 11" id="KW-0472">Membrane</keyword>
<evidence type="ECO:0000256" key="2">
    <source>
        <dbReference type="ARBA" id="ARBA00004651"/>
    </source>
</evidence>
<protein>
    <submittedName>
        <fullName evidence="15">Claudin-10 isoform X1</fullName>
    </submittedName>
</protein>
<keyword evidence="4" id="KW-0796">Tight junction</keyword>
<dbReference type="GO" id="GO:0005923">
    <property type="term" value="C:bicellular tight junction"/>
    <property type="evidence" value="ECO:0007669"/>
    <property type="project" value="UniProtKB-SubCell"/>
</dbReference>
<feature type="transmembrane region" description="Helical" evidence="11">
    <location>
        <begin position="188"/>
        <end position="211"/>
    </location>
</feature>
<accession>A0A8C1P8W5</accession>
<evidence type="ECO:0000256" key="1">
    <source>
        <dbReference type="ARBA" id="ARBA00004435"/>
    </source>
</evidence>
<feature type="transmembrane region" description="Helical" evidence="11">
    <location>
        <begin position="82"/>
        <end position="105"/>
    </location>
</feature>
<feature type="compositionally biased region" description="Basic residues" evidence="10">
    <location>
        <begin position="329"/>
        <end position="339"/>
    </location>
</feature>
<keyword evidence="8 11" id="KW-1133">Transmembrane helix</keyword>
<evidence type="ECO:0000313" key="15">
    <source>
        <dbReference type="RefSeq" id="XP_018928205.2"/>
    </source>
</evidence>
<dbReference type="OrthoDB" id="8909271at2759"/>
<proteinExistence type="inferred from homology"/>
<dbReference type="Gene3D" id="1.20.140.150">
    <property type="match status" value="1"/>
</dbReference>
<dbReference type="PROSITE" id="PS51257">
    <property type="entry name" value="PROKAR_LIPOPROTEIN"/>
    <property type="match status" value="1"/>
</dbReference>
<dbReference type="CTD" id="556021"/>
<feature type="compositionally biased region" description="Basic residues" evidence="10">
    <location>
        <begin position="280"/>
        <end position="290"/>
    </location>
</feature>
<reference evidence="13" key="2">
    <citation type="submission" date="2025-05" db="UniProtKB">
        <authorList>
            <consortium name="Ensembl"/>
        </authorList>
    </citation>
    <scope>IDENTIFICATION</scope>
</reference>
<dbReference type="Ensembl" id="ENSCCRT00010113056.1">
    <property type="protein sequence ID" value="ENSCCRP00010101783.1"/>
    <property type="gene ID" value="ENSCCRG00010044794.1"/>
</dbReference>
<keyword evidence="12" id="KW-0732">Signal</keyword>
<evidence type="ECO:0000256" key="12">
    <source>
        <dbReference type="SAM" id="SignalP"/>
    </source>
</evidence>
<feature type="region of interest" description="Disordered" evidence="10">
    <location>
        <begin position="274"/>
        <end position="339"/>
    </location>
</feature>
<dbReference type="InterPro" id="IPR006187">
    <property type="entry name" value="Claudin"/>
</dbReference>
<feature type="compositionally biased region" description="Basic and acidic residues" evidence="10">
    <location>
        <begin position="291"/>
        <end position="300"/>
    </location>
</feature>
<feature type="signal peptide" evidence="12">
    <location>
        <begin position="1"/>
        <end position="26"/>
    </location>
</feature>
<dbReference type="RefSeq" id="XP_018928205.2">
    <property type="nucleotide sequence ID" value="XM_019072660.2"/>
</dbReference>
<evidence type="ECO:0000256" key="10">
    <source>
        <dbReference type="SAM" id="MobiDB-lite"/>
    </source>
</evidence>
<dbReference type="GO" id="GO:0005886">
    <property type="term" value="C:plasma membrane"/>
    <property type="evidence" value="ECO:0007669"/>
    <property type="project" value="UniProtKB-SubCell"/>
</dbReference>
<evidence type="ECO:0000256" key="4">
    <source>
        <dbReference type="ARBA" id="ARBA00022427"/>
    </source>
</evidence>
<dbReference type="InterPro" id="IPR004031">
    <property type="entry name" value="PMP22/EMP/MP20/Claudin"/>
</dbReference>
<sequence>MKIRGMQIWGFLLAVLGWIFVGCSMAMEGWKISSIGGQGGSSVITVGWYWSSLWRACFTDSASTSNCYDFPVLWSVEGYLQIVRALLMSGMAVGVLASILSLVGMECTYIGGKDKEKNRSVFTGGICHITSGKFIHNKQQNHCKLVLHVCFTVSVLKGMLAASGYALYAQHVSAEYFNPRFDGLQFDLGTPLFLGWAGCAFQITGGIFFLVSVCKIWSQTYSSAPVLSVPVVESNALRSSHTNVSIISELSTKSNVSTVSELSSKSETTALSNVLSKSPHISRTRRPSRTRRSDAIKPDVSRSVSSSRSSRISRSHLNHNKASSPSRGTTHHFIKNSYL</sequence>
<name>A0A8C1P8W5_CYPCA</name>
<dbReference type="Proteomes" id="UP001155660">
    <property type="component" value="Chromosome B6"/>
</dbReference>
<evidence type="ECO:0000256" key="6">
    <source>
        <dbReference type="ARBA" id="ARBA00022692"/>
    </source>
</evidence>
<feature type="chain" id="PRO_5044676126" evidence="12">
    <location>
        <begin position="27"/>
        <end position="339"/>
    </location>
</feature>
<feature type="transmembrane region" description="Helical" evidence="11">
    <location>
        <begin position="145"/>
        <end position="168"/>
    </location>
</feature>
<evidence type="ECO:0000256" key="7">
    <source>
        <dbReference type="ARBA" id="ARBA00022949"/>
    </source>
</evidence>
<reference evidence="15" key="1">
    <citation type="submission" date="2025-04" db="UniProtKB">
        <authorList>
            <consortium name="RefSeq"/>
        </authorList>
    </citation>
    <scope>IDENTIFICATION</scope>
    <source>
        <tissue evidence="15">Muscle</tissue>
    </source>
</reference>
<dbReference type="PANTHER" id="PTHR12002">
    <property type="entry name" value="CLAUDIN"/>
    <property type="match status" value="1"/>
</dbReference>
<organism evidence="13 14">
    <name type="scientific">Cyprinus carpio</name>
    <name type="common">Common carp</name>
    <dbReference type="NCBI Taxonomy" id="7962"/>
    <lineage>
        <taxon>Eukaryota</taxon>
        <taxon>Metazoa</taxon>
        <taxon>Chordata</taxon>
        <taxon>Craniata</taxon>
        <taxon>Vertebrata</taxon>
        <taxon>Euteleostomi</taxon>
        <taxon>Actinopterygii</taxon>
        <taxon>Neopterygii</taxon>
        <taxon>Teleostei</taxon>
        <taxon>Ostariophysi</taxon>
        <taxon>Cypriniformes</taxon>
        <taxon>Cyprinidae</taxon>
        <taxon>Cyprininae</taxon>
        <taxon>Cyprinus</taxon>
    </lineage>
</organism>
<dbReference type="Pfam" id="PF00822">
    <property type="entry name" value="PMP22_Claudin"/>
    <property type="match status" value="1"/>
</dbReference>
<dbReference type="GO" id="GO:0005198">
    <property type="term" value="F:structural molecule activity"/>
    <property type="evidence" value="ECO:0007669"/>
    <property type="project" value="InterPro"/>
</dbReference>
<evidence type="ECO:0000256" key="9">
    <source>
        <dbReference type="ARBA" id="ARBA00023136"/>
    </source>
</evidence>
<comment type="similarity">
    <text evidence="3">Belongs to the claudin family.</text>
</comment>
<dbReference type="Proteomes" id="UP000694427">
    <property type="component" value="Unplaced"/>
</dbReference>
<evidence type="ECO:0000313" key="14">
    <source>
        <dbReference type="Proteomes" id="UP000694427"/>
    </source>
</evidence>
<keyword evidence="14" id="KW-1185">Reference proteome</keyword>
<evidence type="ECO:0000256" key="5">
    <source>
        <dbReference type="ARBA" id="ARBA00022475"/>
    </source>
</evidence>
<evidence type="ECO:0000256" key="3">
    <source>
        <dbReference type="ARBA" id="ARBA00008295"/>
    </source>
</evidence>
<evidence type="ECO:0000313" key="13">
    <source>
        <dbReference type="Ensembl" id="ENSCCRP00010101783.1"/>
    </source>
</evidence>